<gene>
    <name evidence="1" type="ORF">SAMN04487868_12556</name>
</gene>
<dbReference type="EMBL" id="FOTV01000025">
    <property type="protein sequence ID" value="SFM06383.1"/>
    <property type="molecule type" value="Genomic_DNA"/>
</dbReference>
<dbReference type="SUPFAM" id="SSF48256">
    <property type="entry name" value="Citrate synthase"/>
    <property type="match status" value="1"/>
</dbReference>
<dbReference type="InterPro" id="IPR016143">
    <property type="entry name" value="Citrate_synth-like_sm_a-sub"/>
</dbReference>
<proteinExistence type="predicted"/>
<protein>
    <submittedName>
        <fullName evidence="1">Citrate synthase</fullName>
    </submittedName>
</protein>
<name>A0ABY1FTH1_9GAMM</name>
<reference evidence="1 2" key="1">
    <citation type="submission" date="2016-10" db="EMBL/GenBank/DDBJ databases">
        <authorList>
            <person name="Varghese N."/>
            <person name="Submissions S."/>
        </authorList>
    </citation>
    <scope>NUCLEOTIDE SEQUENCE [LARGE SCALE GENOMIC DNA]</scope>
    <source>
        <strain evidence="1 2">DSM 26291</strain>
    </source>
</reference>
<evidence type="ECO:0000313" key="2">
    <source>
        <dbReference type="Proteomes" id="UP000199211"/>
    </source>
</evidence>
<dbReference type="Proteomes" id="UP000199211">
    <property type="component" value="Unassembled WGS sequence"/>
</dbReference>
<comment type="caution">
    <text evidence="1">The sequence shown here is derived from an EMBL/GenBank/DDBJ whole genome shotgun (WGS) entry which is preliminary data.</text>
</comment>
<dbReference type="RefSeq" id="WP_036207249.1">
    <property type="nucleotide sequence ID" value="NZ_CP021333.1"/>
</dbReference>
<evidence type="ECO:0000313" key="1">
    <source>
        <dbReference type="EMBL" id="SFM06383.1"/>
    </source>
</evidence>
<accession>A0ABY1FTH1</accession>
<keyword evidence="2" id="KW-1185">Reference proteome</keyword>
<sequence length="270" mass="30348">MGYKHLLNTESHWVTRKGKAFLSDRVVMHGKDLHKELCNYNWIHLYLYAVLGRDPGENVAKMINYYWVSSSYADPSIWPNHVTALAGTVRSTASLALMAGLSISEASLYGRRPEVRALDFFYRAGRWCDDGGQLIDFVDQEKAKGRILYGYGRPLAKTDERIFYTLEKAKELGLADGRHLKMALDVQRHLEEKHGYAMNVAAVHAGLAADMGLTCQEYQLILSPGFVTGMAPCYQDARDNPEGSFFPVRCSSVKYGGPEKRDWSTDQVAP</sequence>
<dbReference type="InterPro" id="IPR016142">
    <property type="entry name" value="Citrate_synth-like_lrg_a-sub"/>
</dbReference>
<organism evidence="1 2">
    <name type="scientific">Marinobacter salarius</name>
    <dbReference type="NCBI Taxonomy" id="1420917"/>
    <lineage>
        <taxon>Bacteria</taxon>
        <taxon>Pseudomonadati</taxon>
        <taxon>Pseudomonadota</taxon>
        <taxon>Gammaproteobacteria</taxon>
        <taxon>Pseudomonadales</taxon>
        <taxon>Marinobacteraceae</taxon>
        <taxon>Marinobacter</taxon>
    </lineage>
</organism>
<dbReference type="InterPro" id="IPR036969">
    <property type="entry name" value="Citrate_synthase_sf"/>
</dbReference>
<dbReference type="Gene3D" id="1.10.580.10">
    <property type="entry name" value="Citrate Synthase, domain 1"/>
    <property type="match status" value="1"/>
</dbReference>
<dbReference type="Gene3D" id="1.10.230.10">
    <property type="entry name" value="Cytochrome P450-Terp, domain 2"/>
    <property type="match status" value="1"/>
</dbReference>